<dbReference type="PANTHER" id="PTHR32096:SF146">
    <property type="entry name" value="WRKY TRANSCRIPTION FACTOR 19-RELATED"/>
    <property type="match status" value="1"/>
</dbReference>
<dbReference type="PANTHER" id="PTHR32096">
    <property type="entry name" value="WRKY TRANSCRIPTION FACTOR 30-RELATED-RELATED"/>
    <property type="match status" value="1"/>
</dbReference>
<dbReference type="EMBL" id="JAGFBR010000006">
    <property type="protein sequence ID" value="KAH0465404.1"/>
    <property type="molecule type" value="Genomic_DNA"/>
</dbReference>
<dbReference type="AlphaFoldDB" id="A0AAV7GV70"/>
<dbReference type="GO" id="GO:0000976">
    <property type="term" value="F:transcription cis-regulatory region binding"/>
    <property type="evidence" value="ECO:0007669"/>
    <property type="project" value="TreeGrafter"/>
</dbReference>
<sequence length="381" mass="40978">MDEILNQVLQACRLARELESSLPHIANNPNVLLASCEQVSHAFNKAVYDLRGCLGGSSSSFDPTVQLIIGERIMEDWSHLHDPDSMPTGQMAFSQFGLDIQATGAIAAGEFIDVGGGGRLAGGEQEHAVAVVSEAETGLGGRLGGPVGSMGQRPSRRRYRMTVGFGTKSGQLMSRRDSGETRTVRIPALRTGNLELPPDDGYTWRKYGQKAILGSKFPRSYFRCTHRNFFGCKAKRKVQKLDADPNTYEITYCGNHTCQASPTPLILPSMTPTTNENMTGNVAIMTGGASQPSAFPLSASIELSSWFLKEHESEGKASSRPFLSSLEVGESSRAHAGPSEQSPPVRTGREGEGSVADLADAMFNSGSSSNSMDTIFTFKTD</sequence>
<dbReference type="InterPro" id="IPR044810">
    <property type="entry name" value="WRKY_plant"/>
</dbReference>
<evidence type="ECO:0000256" key="4">
    <source>
        <dbReference type="ARBA" id="ARBA00023163"/>
    </source>
</evidence>
<evidence type="ECO:0000256" key="5">
    <source>
        <dbReference type="ARBA" id="ARBA00023242"/>
    </source>
</evidence>
<proteinExistence type="predicted"/>
<gene>
    <name evidence="8" type="ORF">IEQ34_005507</name>
</gene>
<evidence type="ECO:0000256" key="3">
    <source>
        <dbReference type="ARBA" id="ARBA00023125"/>
    </source>
</evidence>
<dbReference type="Gene3D" id="2.20.25.80">
    <property type="entry name" value="WRKY domain"/>
    <property type="match status" value="1"/>
</dbReference>
<keyword evidence="9" id="KW-1185">Reference proteome</keyword>
<dbReference type="InterPro" id="IPR003657">
    <property type="entry name" value="WRKY_dom"/>
</dbReference>
<dbReference type="PROSITE" id="PS50811">
    <property type="entry name" value="WRKY"/>
    <property type="match status" value="1"/>
</dbReference>
<feature type="region of interest" description="Disordered" evidence="6">
    <location>
        <begin position="328"/>
        <end position="381"/>
    </location>
</feature>
<dbReference type="Pfam" id="PF03106">
    <property type="entry name" value="WRKY"/>
    <property type="match status" value="1"/>
</dbReference>
<evidence type="ECO:0000256" key="6">
    <source>
        <dbReference type="SAM" id="MobiDB-lite"/>
    </source>
</evidence>
<protein>
    <recommendedName>
        <fullName evidence="7">WRKY domain-containing protein</fullName>
    </recommendedName>
</protein>
<evidence type="ECO:0000313" key="8">
    <source>
        <dbReference type="EMBL" id="KAH0465404.1"/>
    </source>
</evidence>
<comment type="caution">
    <text evidence="8">The sequence shown here is derived from an EMBL/GenBank/DDBJ whole genome shotgun (WGS) entry which is preliminary data.</text>
</comment>
<dbReference type="InterPro" id="IPR036576">
    <property type="entry name" value="WRKY_dom_sf"/>
</dbReference>
<dbReference type="SUPFAM" id="SSF118290">
    <property type="entry name" value="WRKY DNA-binding domain"/>
    <property type="match status" value="1"/>
</dbReference>
<feature type="compositionally biased region" description="Polar residues" evidence="6">
    <location>
        <begin position="364"/>
        <end position="381"/>
    </location>
</feature>
<keyword evidence="2" id="KW-0805">Transcription regulation</keyword>
<keyword evidence="5" id="KW-0539">Nucleus</keyword>
<reference evidence="8 9" key="1">
    <citation type="journal article" date="2021" name="Hortic Res">
        <title>Chromosome-scale assembly of the Dendrobium chrysotoxum genome enhances the understanding of orchid evolution.</title>
        <authorList>
            <person name="Zhang Y."/>
            <person name="Zhang G.Q."/>
            <person name="Zhang D."/>
            <person name="Liu X.D."/>
            <person name="Xu X.Y."/>
            <person name="Sun W.H."/>
            <person name="Yu X."/>
            <person name="Zhu X."/>
            <person name="Wang Z.W."/>
            <person name="Zhao X."/>
            <person name="Zhong W.Y."/>
            <person name="Chen H."/>
            <person name="Yin W.L."/>
            <person name="Huang T."/>
            <person name="Niu S.C."/>
            <person name="Liu Z.J."/>
        </authorList>
    </citation>
    <scope>NUCLEOTIDE SEQUENCE [LARGE SCALE GENOMIC DNA]</scope>
    <source>
        <strain evidence="8">Lindl</strain>
    </source>
</reference>
<evidence type="ECO:0000313" key="9">
    <source>
        <dbReference type="Proteomes" id="UP000775213"/>
    </source>
</evidence>
<evidence type="ECO:0000256" key="1">
    <source>
        <dbReference type="ARBA" id="ARBA00004123"/>
    </source>
</evidence>
<dbReference type="Proteomes" id="UP000775213">
    <property type="component" value="Unassembled WGS sequence"/>
</dbReference>
<name>A0AAV7GV70_DENCH</name>
<dbReference type="GO" id="GO:0005634">
    <property type="term" value="C:nucleus"/>
    <property type="evidence" value="ECO:0007669"/>
    <property type="project" value="UniProtKB-SubCell"/>
</dbReference>
<dbReference type="GO" id="GO:0003700">
    <property type="term" value="F:DNA-binding transcription factor activity"/>
    <property type="evidence" value="ECO:0007669"/>
    <property type="project" value="InterPro"/>
</dbReference>
<comment type="subcellular location">
    <subcellularLocation>
        <location evidence="1">Nucleus</location>
    </subcellularLocation>
</comment>
<feature type="domain" description="WRKY" evidence="7">
    <location>
        <begin position="199"/>
        <end position="261"/>
    </location>
</feature>
<accession>A0AAV7GV70</accession>
<evidence type="ECO:0000259" key="7">
    <source>
        <dbReference type="PROSITE" id="PS50811"/>
    </source>
</evidence>
<evidence type="ECO:0000256" key="2">
    <source>
        <dbReference type="ARBA" id="ARBA00023015"/>
    </source>
</evidence>
<keyword evidence="3" id="KW-0238">DNA-binding</keyword>
<organism evidence="8 9">
    <name type="scientific">Dendrobium chrysotoxum</name>
    <name type="common">Orchid</name>
    <dbReference type="NCBI Taxonomy" id="161865"/>
    <lineage>
        <taxon>Eukaryota</taxon>
        <taxon>Viridiplantae</taxon>
        <taxon>Streptophyta</taxon>
        <taxon>Embryophyta</taxon>
        <taxon>Tracheophyta</taxon>
        <taxon>Spermatophyta</taxon>
        <taxon>Magnoliopsida</taxon>
        <taxon>Liliopsida</taxon>
        <taxon>Asparagales</taxon>
        <taxon>Orchidaceae</taxon>
        <taxon>Epidendroideae</taxon>
        <taxon>Malaxideae</taxon>
        <taxon>Dendrobiinae</taxon>
        <taxon>Dendrobium</taxon>
    </lineage>
</organism>
<keyword evidence="4" id="KW-0804">Transcription</keyword>
<dbReference type="SMART" id="SM00774">
    <property type="entry name" value="WRKY"/>
    <property type="match status" value="1"/>
</dbReference>